<evidence type="ECO:0000259" key="1">
    <source>
        <dbReference type="Pfam" id="PF07819"/>
    </source>
</evidence>
<dbReference type="InterPro" id="IPR012908">
    <property type="entry name" value="PGAP1-ab_dom-like"/>
</dbReference>
<dbReference type="InterPro" id="IPR029058">
    <property type="entry name" value="AB_hydrolase_fold"/>
</dbReference>
<dbReference type="PANTHER" id="PTHR11440">
    <property type="entry name" value="LECITHIN-CHOLESTEROL ACYLTRANSFERASE-RELATED"/>
    <property type="match status" value="1"/>
</dbReference>
<name>A0A4R5VYA8_9BURK</name>
<dbReference type="SUPFAM" id="SSF53474">
    <property type="entry name" value="alpha/beta-Hydrolases"/>
    <property type="match status" value="1"/>
</dbReference>
<dbReference type="EMBL" id="SMYL01000009">
    <property type="protein sequence ID" value="TDK63452.1"/>
    <property type="molecule type" value="Genomic_DNA"/>
</dbReference>
<dbReference type="RefSeq" id="WP_133329861.1">
    <property type="nucleotide sequence ID" value="NZ_SMYL01000009.1"/>
</dbReference>
<sequence length="556" mass="62374">MSSKFDETNVGERLSFPMGITKDGWYFYSNHLTESKYTDPVKLVMQSVKNIPVIFVPGIMGSNLKVKDDEKTAWRLDATIAGKPVTLATSMMGLNPGERQKLLDPTKVDVDYRGNVPEKIVGTVYHQDIYRERGWGSVSESSYMSFLLDLEIALNPENFRAANKTFLKEFRTTTPADDRDDILSRYGLHKAFKPLAEDQIKRFTNARYPVHAFGYNWLDDNAKAAAKLKDYIARTIQSYNNDLSRCEQVIIITHSMGGLVARYCSEVLGAKEQILGMIHGVMPANGAAVAYRRCKVGMRDEDYLAGLAIGNNGPEVTAVFAQSPGALQLLPNANYGHSWLRFKPDDKQTIPSRPLAPGQGSVGDPYQEIYLERNRWWGLIHEEWLAPVDGNKLDWEDFERNLRDAKDFHINLGKHYHAQTYSFHGCDVPSFDSLTWEMRQGTQLGKTYGTPPASTDVMEMSSATIGFKGTNPELVRGNVKPGAPESLVYWQLRAAQQHDLGDGTVPAQSAAAPRFYAQQTFAFREMAHEPAYQHYYAKKAVNYAVVQLANIAKITA</sequence>
<proteinExistence type="predicted"/>
<evidence type="ECO:0000313" key="2">
    <source>
        <dbReference type="EMBL" id="TDK63452.1"/>
    </source>
</evidence>
<dbReference type="GO" id="GO:0016788">
    <property type="term" value="F:hydrolase activity, acting on ester bonds"/>
    <property type="evidence" value="ECO:0007669"/>
    <property type="project" value="InterPro"/>
</dbReference>
<evidence type="ECO:0000313" key="3">
    <source>
        <dbReference type="Proteomes" id="UP000294829"/>
    </source>
</evidence>
<dbReference type="Gene3D" id="3.40.50.1820">
    <property type="entry name" value="alpha/beta hydrolase"/>
    <property type="match status" value="1"/>
</dbReference>
<reference evidence="2 3" key="1">
    <citation type="submission" date="2019-03" db="EMBL/GenBank/DDBJ databases">
        <title>Sapientia aquatica gen. nov., sp. nov., isolated from a crater lake.</title>
        <authorList>
            <person name="Felfoldi T."/>
            <person name="Szabo A."/>
            <person name="Toth E."/>
            <person name="Schumann P."/>
            <person name="Keki Z."/>
            <person name="Marialigeti K."/>
            <person name="Mathe I."/>
        </authorList>
    </citation>
    <scope>NUCLEOTIDE SEQUENCE [LARGE SCALE GENOMIC DNA]</scope>
    <source>
        <strain evidence="2 3">SA-152</strain>
    </source>
</reference>
<protein>
    <recommendedName>
        <fullName evidence="1">GPI inositol-deacylase PGAP1-like alpha/beta domain-containing protein</fullName>
    </recommendedName>
</protein>
<accession>A0A4R5VYA8</accession>
<dbReference type="Proteomes" id="UP000294829">
    <property type="component" value="Unassembled WGS sequence"/>
</dbReference>
<comment type="caution">
    <text evidence="2">The sequence shown here is derived from an EMBL/GenBank/DDBJ whole genome shotgun (WGS) entry which is preliminary data.</text>
</comment>
<organism evidence="2 3">
    <name type="scientific">Sapientia aquatica</name>
    <dbReference type="NCBI Taxonomy" id="1549640"/>
    <lineage>
        <taxon>Bacteria</taxon>
        <taxon>Pseudomonadati</taxon>
        <taxon>Pseudomonadota</taxon>
        <taxon>Betaproteobacteria</taxon>
        <taxon>Burkholderiales</taxon>
        <taxon>Oxalobacteraceae</taxon>
        <taxon>Sapientia</taxon>
    </lineage>
</organism>
<dbReference type="OrthoDB" id="9814331at2"/>
<keyword evidence="3" id="KW-1185">Reference proteome</keyword>
<gene>
    <name evidence="2" type="ORF">E2I14_14670</name>
</gene>
<dbReference type="Pfam" id="PF07819">
    <property type="entry name" value="PGAP1"/>
    <property type="match status" value="1"/>
</dbReference>
<dbReference type="AlphaFoldDB" id="A0A4R5VYA8"/>
<feature type="domain" description="GPI inositol-deacylase PGAP1-like alpha/beta" evidence="1">
    <location>
        <begin position="228"/>
        <end position="265"/>
    </location>
</feature>